<dbReference type="EMBL" id="UHAQ01000003">
    <property type="protein sequence ID" value="SUK87478.1"/>
    <property type="molecule type" value="Genomic_DNA"/>
</dbReference>
<dbReference type="EC" id="2.8.1.8" evidence="2"/>
<feature type="compositionally biased region" description="Basic and acidic residues" evidence="1">
    <location>
        <begin position="18"/>
        <end position="34"/>
    </location>
</feature>
<gene>
    <name evidence="2" type="primary">lipA_4</name>
    <name evidence="2" type="ORF">NCTC5664_02774</name>
</gene>
<protein>
    <submittedName>
        <fullName evidence="2">Lipoic acid synthetase</fullName>
        <ecNumber evidence="2">2.8.1.8</ecNumber>
    </submittedName>
</protein>
<accession>A0A380E1E9</accession>
<feature type="region of interest" description="Disordered" evidence="1">
    <location>
        <begin position="1"/>
        <end position="41"/>
    </location>
</feature>
<keyword evidence="2" id="KW-0808">Transferase</keyword>
<proteinExistence type="predicted"/>
<dbReference type="GO" id="GO:0016992">
    <property type="term" value="F:lipoate synthase activity"/>
    <property type="evidence" value="ECO:0007669"/>
    <property type="project" value="UniProtKB-EC"/>
</dbReference>
<dbReference type="Proteomes" id="UP000254502">
    <property type="component" value="Unassembled WGS sequence"/>
</dbReference>
<sequence length="41" mass="4587">MDKGFKHCQAGPLVRSSYHADEQVNEAAKEKQRQGEAQLNS</sequence>
<evidence type="ECO:0000256" key="1">
    <source>
        <dbReference type="SAM" id="MobiDB-lite"/>
    </source>
</evidence>
<evidence type="ECO:0000313" key="3">
    <source>
        <dbReference type="Proteomes" id="UP000254502"/>
    </source>
</evidence>
<dbReference type="AlphaFoldDB" id="A0A380E1E9"/>
<organism evidence="2 3">
    <name type="scientific">Staphylococcus aureus</name>
    <dbReference type="NCBI Taxonomy" id="1280"/>
    <lineage>
        <taxon>Bacteria</taxon>
        <taxon>Bacillati</taxon>
        <taxon>Bacillota</taxon>
        <taxon>Bacilli</taxon>
        <taxon>Bacillales</taxon>
        <taxon>Staphylococcaceae</taxon>
        <taxon>Staphylococcus</taxon>
    </lineage>
</organism>
<reference evidence="2 3" key="1">
    <citation type="submission" date="2018-06" db="EMBL/GenBank/DDBJ databases">
        <authorList>
            <consortium name="Pathogen Informatics"/>
            <person name="Doyle S."/>
        </authorList>
    </citation>
    <scope>NUCLEOTIDE SEQUENCE [LARGE SCALE GENOMIC DNA]</scope>
    <source>
        <strain evidence="2 3">NCTC5664</strain>
    </source>
</reference>
<name>A0A380E1E9_STAAU</name>
<evidence type="ECO:0000313" key="2">
    <source>
        <dbReference type="EMBL" id="SUK87478.1"/>
    </source>
</evidence>